<name>A0A2W4UDL7_9CYAN</name>
<evidence type="ECO:0000259" key="7">
    <source>
        <dbReference type="Pfam" id="PF01761"/>
    </source>
</evidence>
<evidence type="ECO:0000259" key="8">
    <source>
        <dbReference type="Pfam" id="PF24621"/>
    </source>
</evidence>
<dbReference type="Gene3D" id="3.40.50.1970">
    <property type="match status" value="1"/>
</dbReference>
<evidence type="ECO:0000256" key="2">
    <source>
        <dbReference type="ARBA" id="ARBA00022723"/>
    </source>
</evidence>
<dbReference type="AlphaFoldDB" id="A0A2W4UDL7"/>
<keyword evidence="5" id="KW-0456">Lyase</keyword>
<reference evidence="10" key="1">
    <citation type="submission" date="2018-04" db="EMBL/GenBank/DDBJ databases">
        <authorList>
            <person name="Cornet L."/>
        </authorList>
    </citation>
    <scope>NUCLEOTIDE SEQUENCE [LARGE SCALE GENOMIC DNA]</scope>
</reference>
<keyword evidence="4" id="KW-0520">NAD</keyword>
<feature type="region of interest" description="Disordered" evidence="6">
    <location>
        <begin position="571"/>
        <end position="597"/>
    </location>
</feature>
<reference evidence="9 10" key="2">
    <citation type="submission" date="2018-06" db="EMBL/GenBank/DDBJ databases">
        <title>Metagenomic assembly of (sub)arctic Cyanobacteria and their associated microbiome from non-axenic cultures.</title>
        <authorList>
            <person name="Baurain D."/>
        </authorList>
    </citation>
    <scope>NUCLEOTIDE SEQUENCE [LARGE SCALE GENOMIC DNA]</scope>
    <source>
        <strain evidence="9">ULC129bin1</strain>
    </source>
</reference>
<gene>
    <name evidence="9" type="ORF">DCF25_09015</name>
</gene>
<organism evidence="9 10">
    <name type="scientific">Leptolyngbya foveolarum</name>
    <dbReference type="NCBI Taxonomy" id="47253"/>
    <lineage>
        <taxon>Bacteria</taxon>
        <taxon>Bacillati</taxon>
        <taxon>Cyanobacteriota</taxon>
        <taxon>Cyanophyceae</taxon>
        <taxon>Leptolyngbyales</taxon>
        <taxon>Leptolyngbyaceae</taxon>
        <taxon>Leptolyngbya group</taxon>
        <taxon>Leptolyngbya</taxon>
    </lineage>
</organism>
<dbReference type="GO" id="GO:0017000">
    <property type="term" value="P:antibiotic biosynthetic process"/>
    <property type="evidence" value="ECO:0007669"/>
    <property type="project" value="InterPro"/>
</dbReference>
<dbReference type="EMBL" id="QBMC01000048">
    <property type="protein sequence ID" value="PZO18973.1"/>
    <property type="molecule type" value="Genomic_DNA"/>
</dbReference>
<accession>A0A2W4UDL7</accession>
<dbReference type="SUPFAM" id="SSF56796">
    <property type="entry name" value="Dehydroquinate synthase-like"/>
    <property type="match status" value="1"/>
</dbReference>
<dbReference type="PANTHER" id="PTHR43622">
    <property type="entry name" value="3-DEHYDROQUINATE SYNTHASE"/>
    <property type="match status" value="1"/>
</dbReference>
<evidence type="ECO:0000313" key="9">
    <source>
        <dbReference type="EMBL" id="PZO18973.1"/>
    </source>
</evidence>
<comment type="cofactor">
    <cofactor evidence="1">
        <name>NAD(+)</name>
        <dbReference type="ChEBI" id="CHEBI:57540"/>
    </cofactor>
</comment>
<dbReference type="Proteomes" id="UP000249354">
    <property type="component" value="Unassembled WGS sequence"/>
</dbReference>
<dbReference type="InterPro" id="IPR056179">
    <property type="entry name" value="DHQS_C"/>
</dbReference>
<dbReference type="InterPro" id="IPR030960">
    <property type="entry name" value="DHQS/DOIS_N"/>
</dbReference>
<keyword evidence="2" id="KW-0479">Metal-binding</keyword>
<dbReference type="GO" id="GO:0003856">
    <property type="term" value="F:3-dehydroquinate synthase activity"/>
    <property type="evidence" value="ECO:0007669"/>
    <property type="project" value="TreeGrafter"/>
</dbReference>
<dbReference type="Gene3D" id="1.20.1090.10">
    <property type="entry name" value="Dehydroquinate synthase-like - alpha domain"/>
    <property type="match status" value="1"/>
</dbReference>
<protein>
    <submittedName>
        <fullName evidence="9">3-dehydroquinate synthase</fullName>
    </submittedName>
</protein>
<comment type="caution">
    <text evidence="9">The sequence shown here is derived from an EMBL/GenBank/DDBJ whole genome shotgun (WGS) entry which is preliminary data.</text>
</comment>
<dbReference type="Pfam" id="PF24621">
    <property type="entry name" value="DHQS_C"/>
    <property type="match status" value="1"/>
</dbReference>
<evidence type="ECO:0000256" key="5">
    <source>
        <dbReference type="ARBA" id="ARBA00023239"/>
    </source>
</evidence>
<dbReference type="InterPro" id="IPR035872">
    <property type="entry name" value="EEVS-like"/>
</dbReference>
<sequence>MLSTLTTAAPTTAAIDAFVSQQDAQSLADKSIENGLETVANTPSFNQLILALIESPAFSEVLGEEFAKVDAIAGIAACRSLRSCLNLSLGRFFGLLAELISAFDSAEGNRWYAFSNRVYQSGLSDRKLLNYLLEGNQKDFYQDLSQKLVLSNPHAIYPTSCYRESAGFVESTADDQTIEAVVRSSTFSSIKIVDNSLKIENTLLRDTYISHGRCVCLIDENVEQFYGERLEQYFAHHGIQLEKRVYRAMEVDKGIYTVEKMLGDFKSLGVSRNEPVLLMGGGVLADTGGLACALYHRNTPYVMLSTSIVAGVDAGPSPRTCCDGFGYKNLFGAYHPPILSITDRFFFSTLREGWLRHGIIEIIKMAVIKDIDLFEDLEAAGPRLISTRFGTTNLQGDDTISPLSQKILGGAIRSYVAAEYNNMYETHQCRPHAYGHTWSPGFEIEAGLLHGHAVAIGMGFGAYLSYRMDWITKEACHRIMRLISTFGLSLWHDVLNNKETLYASQEKIFQKRGQNLVAPLPKGKIGQCGYLNSLSRAELFQAIEDYAEICKDYPRGGLGIEPHCSDVGLEDPSTVGQPLADPARFSPPEPLEAMSAV</sequence>
<evidence type="ECO:0000256" key="6">
    <source>
        <dbReference type="SAM" id="MobiDB-lite"/>
    </source>
</evidence>
<dbReference type="GO" id="GO:0046872">
    <property type="term" value="F:metal ion binding"/>
    <property type="evidence" value="ECO:0007669"/>
    <property type="project" value="UniProtKB-KW"/>
</dbReference>
<evidence type="ECO:0000256" key="1">
    <source>
        <dbReference type="ARBA" id="ARBA00001911"/>
    </source>
</evidence>
<evidence type="ECO:0000256" key="4">
    <source>
        <dbReference type="ARBA" id="ARBA00023027"/>
    </source>
</evidence>
<dbReference type="InterPro" id="IPR050071">
    <property type="entry name" value="Dehydroquinate_synthase"/>
</dbReference>
<dbReference type="Pfam" id="PF01761">
    <property type="entry name" value="DHQ_synthase"/>
    <property type="match status" value="1"/>
</dbReference>
<feature type="domain" description="3-dehydroquinate synthase C-terminal" evidence="8">
    <location>
        <begin position="358"/>
        <end position="501"/>
    </location>
</feature>
<keyword evidence="3" id="KW-0547">Nucleotide-binding</keyword>
<dbReference type="GO" id="GO:0000166">
    <property type="term" value="F:nucleotide binding"/>
    <property type="evidence" value="ECO:0007669"/>
    <property type="project" value="UniProtKB-KW"/>
</dbReference>
<proteinExistence type="predicted"/>
<evidence type="ECO:0000256" key="3">
    <source>
        <dbReference type="ARBA" id="ARBA00022741"/>
    </source>
</evidence>
<feature type="domain" description="3-dehydroquinate synthase N-terminal" evidence="7">
    <location>
        <begin position="248"/>
        <end position="352"/>
    </location>
</feature>
<dbReference type="PANTHER" id="PTHR43622:SF3">
    <property type="entry name" value="2-EPI-5-EPI-VALIOLONE SYNTHASE"/>
    <property type="match status" value="1"/>
</dbReference>
<evidence type="ECO:0000313" key="10">
    <source>
        <dbReference type="Proteomes" id="UP000249354"/>
    </source>
</evidence>
<dbReference type="CDD" id="cd08199">
    <property type="entry name" value="EEVS"/>
    <property type="match status" value="1"/>
</dbReference>